<evidence type="ECO:0000313" key="1">
    <source>
        <dbReference type="EMBL" id="CAB4157573.1"/>
    </source>
</evidence>
<name>A0A6J5NF87_9CAUD</name>
<sequence>MSIMPKKIWLVKKDSNSTGSSAKFQHESLESANAEAMRLASQNPGILFYVCESKFYFINEKGEL</sequence>
<organism evidence="1">
    <name type="scientific">uncultured Caudovirales phage</name>
    <dbReference type="NCBI Taxonomy" id="2100421"/>
    <lineage>
        <taxon>Viruses</taxon>
        <taxon>Duplodnaviria</taxon>
        <taxon>Heunggongvirae</taxon>
        <taxon>Uroviricota</taxon>
        <taxon>Caudoviricetes</taxon>
        <taxon>Peduoviridae</taxon>
        <taxon>Maltschvirus</taxon>
        <taxon>Maltschvirus maltsch</taxon>
    </lineage>
</organism>
<reference evidence="1" key="1">
    <citation type="submission" date="2020-04" db="EMBL/GenBank/DDBJ databases">
        <authorList>
            <person name="Chiriac C."/>
            <person name="Salcher M."/>
            <person name="Ghai R."/>
            <person name="Kavagutti S V."/>
        </authorList>
    </citation>
    <scope>NUCLEOTIDE SEQUENCE</scope>
</reference>
<gene>
    <name evidence="1" type="ORF">UFOVP683_32</name>
</gene>
<dbReference type="EMBL" id="LR796653">
    <property type="protein sequence ID" value="CAB4157573.1"/>
    <property type="molecule type" value="Genomic_DNA"/>
</dbReference>
<protein>
    <submittedName>
        <fullName evidence="1">Uncharacterized protein</fullName>
    </submittedName>
</protein>
<accession>A0A6J5NF87</accession>
<proteinExistence type="predicted"/>